<keyword evidence="2" id="KW-0614">Plasmid</keyword>
<sequence length="178" mass="17734">MLRSVGLAAGLWGLTHLVTHALLAEAPTDSGAAAQADSIGALTIAALALLVVSASVLGVLCASTAARRTRPRAGSSTLVLAATAPAVYIAIEIATHVGSHHDGAPPFGLLVVGGVAHAGVALVARQLWAIFLDRAIPEIAVYSGSHAAPPALACSMGGVVGLTRWTPIDPNPGRAPPV</sequence>
<dbReference type="HOGENOM" id="CLU_1509395_0_0_11"/>
<keyword evidence="3" id="KW-1185">Reference proteome</keyword>
<proteinExistence type="predicted"/>
<evidence type="ECO:0000313" key="2">
    <source>
        <dbReference type="EMBL" id="AEA28950.1"/>
    </source>
</evidence>
<reference evidence="2 3" key="1">
    <citation type="journal article" date="2011" name="J. Bacteriol.">
        <title>Genome sequence of the 1,4-dioxane-degrading Pseudonocardia dioxanivorans strain CB1190.</title>
        <authorList>
            <person name="Sales C.M."/>
            <person name="Mahendra S."/>
            <person name="Grostern A."/>
            <person name="Parales R.E."/>
            <person name="Goodwin L.A."/>
            <person name="Woyke T."/>
            <person name="Nolan M."/>
            <person name="Lapidus A."/>
            <person name="Chertkov O."/>
            <person name="Ovchinnikova G."/>
            <person name="Sczyrba A."/>
            <person name="Alvarez-Cohen L."/>
        </authorList>
    </citation>
    <scope>NUCLEOTIDE SEQUENCE [LARGE SCALE GENOMIC DNA]</scope>
    <source>
        <strain evidence="3">ATCC 55486 / DSM 44775 / JCM 13855 / CB1190</strain>
    </source>
</reference>
<feature type="transmembrane region" description="Helical" evidence="1">
    <location>
        <begin position="39"/>
        <end position="61"/>
    </location>
</feature>
<keyword evidence="1" id="KW-0472">Membrane</keyword>
<gene>
    <name evidence="2" type="ordered locus">Psed_6880</name>
</gene>
<evidence type="ECO:0000313" key="3">
    <source>
        <dbReference type="Proteomes" id="UP000007809"/>
    </source>
</evidence>
<feature type="transmembrane region" description="Helical" evidence="1">
    <location>
        <begin position="73"/>
        <end position="91"/>
    </location>
</feature>
<dbReference type="OrthoDB" id="9965038at2"/>
<accession>F2L6Q6</accession>
<evidence type="ECO:0000256" key="1">
    <source>
        <dbReference type="SAM" id="Phobius"/>
    </source>
</evidence>
<feature type="transmembrane region" description="Helical" evidence="1">
    <location>
        <begin position="103"/>
        <end position="124"/>
    </location>
</feature>
<dbReference type="KEGG" id="pdx:Psed_6880"/>
<name>F2L6Q6_PSEUX</name>
<dbReference type="AlphaFoldDB" id="F2L6Q6"/>
<dbReference type="EMBL" id="CP002594">
    <property type="protein sequence ID" value="AEA28950.1"/>
    <property type="molecule type" value="Genomic_DNA"/>
</dbReference>
<keyword evidence="1" id="KW-1133">Transmembrane helix</keyword>
<dbReference type="RefSeq" id="WP_013678841.1">
    <property type="nucleotide sequence ID" value="NC_015314.1"/>
</dbReference>
<geneLocation type="plasmid" evidence="2 3">
    <name>pPSED01</name>
</geneLocation>
<dbReference type="Proteomes" id="UP000007809">
    <property type="component" value="Plasmid pPSED01"/>
</dbReference>
<keyword evidence="1" id="KW-0812">Transmembrane</keyword>
<protein>
    <submittedName>
        <fullName evidence="2">Uncharacterized protein</fullName>
    </submittedName>
</protein>
<organism evidence="2 3">
    <name type="scientific">Pseudonocardia dioxanivorans (strain ATCC 55486 / DSM 44775 / JCM 13855 / CB1190)</name>
    <dbReference type="NCBI Taxonomy" id="675635"/>
    <lineage>
        <taxon>Bacteria</taxon>
        <taxon>Bacillati</taxon>
        <taxon>Actinomycetota</taxon>
        <taxon>Actinomycetes</taxon>
        <taxon>Pseudonocardiales</taxon>
        <taxon>Pseudonocardiaceae</taxon>
        <taxon>Pseudonocardia</taxon>
    </lineage>
</organism>